<name>A0A7R8WM85_9CRUS</name>
<feature type="compositionally biased region" description="Basic and acidic residues" evidence="1">
    <location>
        <begin position="27"/>
        <end position="39"/>
    </location>
</feature>
<sequence length="77" mass="8797">MDLIKKATTIVSFKPLQRLNFRPTNGQRDEQEPENKTNDSEVDLESVLTVSTEADWRDLIPGTFQGHRSQGVQLNVR</sequence>
<accession>A0A7R8WM85</accession>
<evidence type="ECO:0000313" key="2">
    <source>
        <dbReference type="EMBL" id="CAD7231597.1"/>
    </source>
</evidence>
<organism evidence="2">
    <name type="scientific">Cyprideis torosa</name>
    <dbReference type="NCBI Taxonomy" id="163714"/>
    <lineage>
        <taxon>Eukaryota</taxon>
        <taxon>Metazoa</taxon>
        <taxon>Ecdysozoa</taxon>
        <taxon>Arthropoda</taxon>
        <taxon>Crustacea</taxon>
        <taxon>Oligostraca</taxon>
        <taxon>Ostracoda</taxon>
        <taxon>Podocopa</taxon>
        <taxon>Podocopida</taxon>
        <taxon>Cytherocopina</taxon>
        <taxon>Cytheroidea</taxon>
        <taxon>Cytherideidae</taxon>
        <taxon>Cyprideis</taxon>
    </lineage>
</organism>
<evidence type="ECO:0000256" key="1">
    <source>
        <dbReference type="SAM" id="MobiDB-lite"/>
    </source>
</evidence>
<reference evidence="2" key="1">
    <citation type="submission" date="2020-11" db="EMBL/GenBank/DDBJ databases">
        <authorList>
            <person name="Tran Van P."/>
        </authorList>
    </citation>
    <scope>NUCLEOTIDE SEQUENCE</scope>
</reference>
<feature type="region of interest" description="Disordered" evidence="1">
    <location>
        <begin position="18"/>
        <end position="43"/>
    </location>
</feature>
<gene>
    <name evidence="2" type="ORF">CTOB1V02_LOCUS9444</name>
</gene>
<protein>
    <submittedName>
        <fullName evidence="2">Uncharacterized protein</fullName>
    </submittedName>
</protein>
<dbReference type="AlphaFoldDB" id="A0A7R8WM85"/>
<proteinExistence type="predicted"/>
<dbReference type="EMBL" id="OB663676">
    <property type="protein sequence ID" value="CAD7231597.1"/>
    <property type="molecule type" value="Genomic_DNA"/>
</dbReference>